<name>A0A4R5A6B0_9ACTN</name>
<protein>
    <submittedName>
        <fullName evidence="1">Uncharacterized protein</fullName>
    </submittedName>
</protein>
<evidence type="ECO:0000313" key="1">
    <source>
        <dbReference type="EMBL" id="TDD67563.1"/>
    </source>
</evidence>
<proteinExistence type="predicted"/>
<dbReference type="AlphaFoldDB" id="A0A4R5A6B0"/>
<sequence>MIRFFDRQFAEEYETYLAVEMRGDGLHARFDDLTLSVWDDETLADFLDGLVADFRGWTGQRTWRINHLTLNAAFQSGGHVSLGWTLQRWLTRADSWQATLTTWIEAGEELAALASDVRAFVTHS</sequence>
<comment type="caution">
    <text evidence="1">The sequence shown here is derived from an EMBL/GenBank/DDBJ whole genome shotgun (WGS) entry which is preliminary data.</text>
</comment>
<accession>A0A4R5A6B0</accession>
<gene>
    <name evidence="1" type="ORF">E1298_39270</name>
</gene>
<dbReference type="Pfam" id="PF19739">
    <property type="entry name" value="DUF6228"/>
    <property type="match status" value="1"/>
</dbReference>
<dbReference type="Proteomes" id="UP000294513">
    <property type="component" value="Unassembled WGS sequence"/>
</dbReference>
<dbReference type="EMBL" id="SMKU01000358">
    <property type="protein sequence ID" value="TDD67563.1"/>
    <property type="molecule type" value="Genomic_DNA"/>
</dbReference>
<dbReference type="OrthoDB" id="4548929at2"/>
<reference evidence="1 2" key="1">
    <citation type="submission" date="2019-03" db="EMBL/GenBank/DDBJ databases">
        <title>Draft genome sequences of novel Actinobacteria.</title>
        <authorList>
            <person name="Sahin N."/>
            <person name="Ay H."/>
            <person name="Saygin H."/>
        </authorList>
    </citation>
    <scope>NUCLEOTIDE SEQUENCE [LARGE SCALE GENOMIC DNA]</scope>
    <source>
        <strain evidence="1 2">H3C3</strain>
    </source>
</reference>
<evidence type="ECO:0000313" key="2">
    <source>
        <dbReference type="Proteomes" id="UP000294513"/>
    </source>
</evidence>
<keyword evidence="2" id="KW-1185">Reference proteome</keyword>
<organism evidence="1 2">
    <name type="scientific">Actinomadura rubrisoli</name>
    <dbReference type="NCBI Taxonomy" id="2530368"/>
    <lineage>
        <taxon>Bacteria</taxon>
        <taxon>Bacillati</taxon>
        <taxon>Actinomycetota</taxon>
        <taxon>Actinomycetes</taxon>
        <taxon>Streptosporangiales</taxon>
        <taxon>Thermomonosporaceae</taxon>
        <taxon>Actinomadura</taxon>
    </lineage>
</organism>
<dbReference type="InterPro" id="IPR046196">
    <property type="entry name" value="DUF6228"/>
</dbReference>